<evidence type="ECO:0000313" key="2">
    <source>
        <dbReference type="EMBL" id="KAG9239171.1"/>
    </source>
</evidence>
<proteinExistence type="predicted"/>
<feature type="compositionally biased region" description="Basic and acidic residues" evidence="1">
    <location>
        <begin position="56"/>
        <end position="65"/>
    </location>
</feature>
<sequence>MENCAPGMASRKNTRRRKRRSGSMRGGKRTHSVQYRREVSLLVSKGELQAARQRGSKAEKKEQDQARVASPSDGLETETGPSKGGGARGTAWTVGLETAANEMSIQGALVAYSFMWRAGACVLWACGGADSRGGLLAESSRSGGQGQTGTKLSGSQSKTKSARSLVRPCVRRQPVASYSVGQTRRQPPQTVADKRDIHPVHTFACERPSHGTDT</sequence>
<gene>
    <name evidence="2" type="ORF">BJ875DRAFT_436802</name>
</gene>
<dbReference type="Proteomes" id="UP000824998">
    <property type="component" value="Unassembled WGS sequence"/>
</dbReference>
<name>A0A9P7YT45_9HELO</name>
<evidence type="ECO:0000256" key="1">
    <source>
        <dbReference type="SAM" id="MobiDB-lite"/>
    </source>
</evidence>
<feature type="region of interest" description="Disordered" evidence="1">
    <location>
        <begin position="135"/>
        <end position="214"/>
    </location>
</feature>
<keyword evidence="3" id="KW-1185">Reference proteome</keyword>
<feature type="compositionally biased region" description="Basic residues" evidence="1">
    <location>
        <begin position="12"/>
        <end position="31"/>
    </location>
</feature>
<accession>A0A9P7YT45</accession>
<reference evidence="2" key="1">
    <citation type="journal article" date="2021" name="IMA Fungus">
        <title>Genomic characterization of three marine fungi, including Emericellopsis atlantica sp. nov. with signatures of a generalist lifestyle and marine biomass degradation.</title>
        <authorList>
            <person name="Hagestad O.C."/>
            <person name="Hou L."/>
            <person name="Andersen J.H."/>
            <person name="Hansen E.H."/>
            <person name="Altermark B."/>
            <person name="Li C."/>
            <person name="Kuhnert E."/>
            <person name="Cox R.J."/>
            <person name="Crous P.W."/>
            <person name="Spatafora J.W."/>
            <person name="Lail K."/>
            <person name="Amirebrahimi M."/>
            <person name="Lipzen A."/>
            <person name="Pangilinan J."/>
            <person name="Andreopoulos W."/>
            <person name="Hayes R.D."/>
            <person name="Ng V."/>
            <person name="Grigoriev I.V."/>
            <person name="Jackson S.A."/>
            <person name="Sutton T.D.S."/>
            <person name="Dobson A.D.W."/>
            <person name="Rama T."/>
        </authorList>
    </citation>
    <scope>NUCLEOTIDE SEQUENCE</scope>
    <source>
        <strain evidence="2">TRa018bII</strain>
    </source>
</reference>
<organism evidence="2 3">
    <name type="scientific">Amylocarpus encephaloides</name>
    <dbReference type="NCBI Taxonomy" id="45428"/>
    <lineage>
        <taxon>Eukaryota</taxon>
        <taxon>Fungi</taxon>
        <taxon>Dikarya</taxon>
        <taxon>Ascomycota</taxon>
        <taxon>Pezizomycotina</taxon>
        <taxon>Leotiomycetes</taxon>
        <taxon>Helotiales</taxon>
        <taxon>Helotiales incertae sedis</taxon>
        <taxon>Amylocarpus</taxon>
    </lineage>
</organism>
<feature type="region of interest" description="Disordered" evidence="1">
    <location>
        <begin position="1"/>
        <end position="90"/>
    </location>
</feature>
<comment type="caution">
    <text evidence="2">The sequence shown here is derived from an EMBL/GenBank/DDBJ whole genome shotgun (WGS) entry which is preliminary data.</text>
</comment>
<dbReference type="AlphaFoldDB" id="A0A9P7YT45"/>
<feature type="compositionally biased region" description="Polar residues" evidence="1">
    <location>
        <begin position="179"/>
        <end position="189"/>
    </location>
</feature>
<evidence type="ECO:0000313" key="3">
    <source>
        <dbReference type="Proteomes" id="UP000824998"/>
    </source>
</evidence>
<dbReference type="EMBL" id="MU251361">
    <property type="protein sequence ID" value="KAG9239171.1"/>
    <property type="molecule type" value="Genomic_DNA"/>
</dbReference>
<protein>
    <submittedName>
        <fullName evidence="2">Uncharacterized protein</fullName>
    </submittedName>
</protein>